<dbReference type="Pfam" id="PF01636">
    <property type="entry name" value="APH"/>
    <property type="match status" value="1"/>
</dbReference>
<dbReference type="EMBL" id="BJXN01000007">
    <property type="protein sequence ID" value="GEM89748.1"/>
    <property type="molecule type" value="Genomic_DNA"/>
</dbReference>
<evidence type="ECO:0000256" key="1">
    <source>
        <dbReference type="ARBA" id="ARBA00010165"/>
    </source>
</evidence>
<sequence>MAYQPLTPETLLDYLKGRPALAEILPPDESYDVQEVGDGNLNLVFVVQSRENPAHTLVVKQALPYLRVVGEDWPLTRDRVIYETEALMLHNKYAPGLAPRVYDHDYEMSTLMMVNLNRHEIMRKPLVRRVKFPNFAEQIATFLANTLFYTSDLYLKGEEKKALVERFMNPHLRKLQEDFVYTNPFKESPENNWNPLLDDLVQEVRRDGDLKERVAWLKEGYMNHAQSLIHADLHTGSIMINQQETRVIDPEFAFVGPAGYDVAAVLQNLMLSYASHFAHTPDPAARADYQTWLMETMKQIWERFAEKFENLWIEHPEGDLMPADYWAYPGGEADFARFRKDYLATVFRDMVGIAGTKALRRMMGIVSVWDISSIEDPEKRAVAERFAIQVGRRWIKEMDTIKNVDQFLDVMREEAERVDA</sequence>
<keyword evidence="4" id="KW-0808">Transferase</keyword>
<evidence type="ECO:0000313" key="10">
    <source>
        <dbReference type="Proteomes" id="UP000321827"/>
    </source>
</evidence>
<gene>
    <name evidence="9" type="primary">mtnK</name>
    <name evidence="9" type="ORF">ODE01S_11820</name>
</gene>
<organism evidence="9 10">
    <name type="scientific">Oceanithermus desulfurans NBRC 100063</name>
    <dbReference type="NCBI Taxonomy" id="1227550"/>
    <lineage>
        <taxon>Bacteria</taxon>
        <taxon>Thermotogati</taxon>
        <taxon>Deinococcota</taxon>
        <taxon>Deinococci</taxon>
        <taxon>Thermales</taxon>
        <taxon>Thermaceae</taxon>
        <taxon>Oceanithermus</taxon>
    </lineage>
</organism>
<accession>A0A511RJC0</accession>
<evidence type="ECO:0000256" key="4">
    <source>
        <dbReference type="ARBA" id="ARBA00022679"/>
    </source>
</evidence>
<evidence type="ECO:0000256" key="6">
    <source>
        <dbReference type="ARBA" id="ARBA00022777"/>
    </source>
</evidence>
<dbReference type="NCBIfam" id="TIGR01767">
    <property type="entry name" value="MTRK"/>
    <property type="match status" value="1"/>
</dbReference>
<comment type="similarity">
    <text evidence="1">Belongs to the methylthioribose kinase family.</text>
</comment>
<dbReference type="Gene3D" id="3.30.200.20">
    <property type="entry name" value="Phosphorylase Kinase, domain 1"/>
    <property type="match status" value="1"/>
</dbReference>
<dbReference type="PANTHER" id="PTHR34273:SF2">
    <property type="entry name" value="METHYLTHIORIBOSE KINASE"/>
    <property type="match status" value="1"/>
</dbReference>
<dbReference type="EC" id="2.7.1.100" evidence="3"/>
<keyword evidence="5" id="KW-0547">Nucleotide-binding</keyword>
<comment type="subunit">
    <text evidence="2">Homodimer.</text>
</comment>
<evidence type="ECO:0000256" key="2">
    <source>
        <dbReference type="ARBA" id="ARBA00011738"/>
    </source>
</evidence>
<evidence type="ECO:0000259" key="8">
    <source>
        <dbReference type="Pfam" id="PF01636"/>
    </source>
</evidence>
<protein>
    <recommendedName>
        <fullName evidence="3">S-methyl-5-thioribose kinase</fullName>
        <ecNumber evidence="3">2.7.1.100</ecNumber>
    </recommendedName>
</protein>
<evidence type="ECO:0000313" key="9">
    <source>
        <dbReference type="EMBL" id="GEM89748.1"/>
    </source>
</evidence>
<dbReference type="InterPro" id="IPR009212">
    <property type="entry name" value="Methylthioribose_kinase"/>
</dbReference>
<dbReference type="Gene3D" id="3.90.1200.10">
    <property type="match status" value="1"/>
</dbReference>
<dbReference type="AlphaFoldDB" id="A0A511RJC0"/>
<dbReference type="GO" id="GO:0009086">
    <property type="term" value="P:methionine biosynthetic process"/>
    <property type="evidence" value="ECO:0007669"/>
    <property type="project" value="InterPro"/>
</dbReference>
<proteinExistence type="inferred from homology"/>
<dbReference type="GO" id="GO:0005524">
    <property type="term" value="F:ATP binding"/>
    <property type="evidence" value="ECO:0007669"/>
    <property type="project" value="UniProtKB-KW"/>
</dbReference>
<evidence type="ECO:0000256" key="3">
    <source>
        <dbReference type="ARBA" id="ARBA00012128"/>
    </source>
</evidence>
<comment type="caution">
    <text evidence="9">The sequence shown here is derived from an EMBL/GenBank/DDBJ whole genome shotgun (WGS) entry which is preliminary data.</text>
</comment>
<dbReference type="InterPro" id="IPR002575">
    <property type="entry name" value="Aminoglycoside_PTrfase"/>
</dbReference>
<dbReference type="SUPFAM" id="SSF56112">
    <property type="entry name" value="Protein kinase-like (PK-like)"/>
    <property type="match status" value="1"/>
</dbReference>
<keyword evidence="7" id="KW-0067">ATP-binding</keyword>
<keyword evidence="6 9" id="KW-0418">Kinase</keyword>
<evidence type="ECO:0000256" key="5">
    <source>
        <dbReference type="ARBA" id="ARBA00022741"/>
    </source>
</evidence>
<reference evidence="9 10" key="1">
    <citation type="submission" date="2019-07" db="EMBL/GenBank/DDBJ databases">
        <title>Whole genome shotgun sequence of Oceanithermus desulfurans NBRC 100063.</title>
        <authorList>
            <person name="Hosoyama A."/>
            <person name="Uohara A."/>
            <person name="Ohji S."/>
            <person name="Ichikawa N."/>
        </authorList>
    </citation>
    <scope>NUCLEOTIDE SEQUENCE [LARGE SCALE GENOMIC DNA]</scope>
    <source>
        <strain evidence="9 10">NBRC 100063</strain>
    </source>
</reference>
<dbReference type="OrthoDB" id="9777791at2"/>
<feature type="domain" description="Aminoglycoside phosphotransferase" evidence="8">
    <location>
        <begin position="189"/>
        <end position="293"/>
    </location>
</feature>
<dbReference type="RefSeq" id="WP_147146847.1">
    <property type="nucleotide sequence ID" value="NZ_BJXN01000007.1"/>
</dbReference>
<dbReference type="PANTHER" id="PTHR34273">
    <property type="entry name" value="METHYLTHIORIBOSE KINASE"/>
    <property type="match status" value="1"/>
</dbReference>
<name>A0A511RJC0_9DEIN</name>
<dbReference type="InterPro" id="IPR011009">
    <property type="entry name" value="Kinase-like_dom_sf"/>
</dbReference>
<dbReference type="Proteomes" id="UP000321827">
    <property type="component" value="Unassembled WGS sequence"/>
</dbReference>
<evidence type="ECO:0000256" key="7">
    <source>
        <dbReference type="ARBA" id="ARBA00022840"/>
    </source>
</evidence>
<dbReference type="PIRSF" id="PIRSF031134">
    <property type="entry name" value="MTRK"/>
    <property type="match status" value="1"/>
</dbReference>
<dbReference type="GO" id="GO:0046522">
    <property type="term" value="F:S-methyl-5-thioribose kinase activity"/>
    <property type="evidence" value="ECO:0007669"/>
    <property type="project" value="UniProtKB-EC"/>
</dbReference>